<dbReference type="CDD" id="cd02440">
    <property type="entry name" value="AdoMet_MTases"/>
    <property type="match status" value="1"/>
</dbReference>
<reference evidence="3" key="1">
    <citation type="submission" date="2023-11" db="EMBL/GenBank/DDBJ databases">
        <title>Genome assemblies of two species of porcelain crab, Petrolisthes cinctipes and Petrolisthes manimaculis (Anomura: Porcellanidae).</title>
        <authorList>
            <person name="Angst P."/>
        </authorList>
    </citation>
    <scope>NUCLEOTIDE SEQUENCE</scope>
    <source>
        <strain evidence="3">PB745_02</strain>
        <tissue evidence="3">Gill</tissue>
    </source>
</reference>
<dbReference type="AlphaFoldDB" id="A0AAE1TUY5"/>
<dbReference type="EMBL" id="JAWZYT010003921">
    <property type="protein sequence ID" value="KAK4296119.1"/>
    <property type="molecule type" value="Genomic_DNA"/>
</dbReference>
<dbReference type="InterPro" id="IPR029063">
    <property type="entry name" value="SAM-dependent_MTases_sf"/>
</dbReference>
<feature type="transmembrane region" description="Helical" evidence="1">
    <location>
        <begin position="71"/>
        <end position="92"/>
    </location>
</feature>
<name>A0AAE1TUY5_9EUCA</name>
<dbReference type="PANTHER" id="PTHR45036">
    <property type="entry name" value="METHYLTRANSFERASE LIKE 7B"/>
    <property type="match status" value="1"/>
</dbReference>
<protein>
    <recommendedName>
        <fullName evidence="2">Methyltransferase type 11 domain-containing protein</fullName>
    </recommendedName>
</protein>
<proteinExistence type="predicted"/>
<keyword evidence="1" id="KW-0472">Membrane</keyword>
<keyword evidence="4" id="KW-1185">Reference proteome</keyword>
<dbReference type="InterPro" id="IPR052356">
    <property type="entry name" value="Thiol_S-MT"/>
</dbReference>
<dbReference type="GO" id="GO:0008757">
    <property type="term" value="F:S-adenosylmethionine-dependent methyltransferase activity"/>
    <property type="evidence" value="ECO:0007669"/>
    <property type="project" value="InterPro"/>
</dbReference>
<evidence type="ECO:0000256" key="1">
    <source>
        <dbReference type="SAM" id="Phobius"/>
    </source>
</evidence>
<dbReference type="InterPro" id="IPR013216">
    <property type="entry name" value="Methyltransf_11"/>
</dbReference>
<dbReference type="Gene3D" id="3.40.50.150">
    <property type="entry name" value="Vaccinia Virus protein VP39"/>
    <property type="match status" value="1"/>
</dbReference>
<dbReference type="PANTHER" id="PTHR45036:SF1">
    <property type="entry name" value="METHYLTRANSFERASE LIKE 7A"/>
    <property type="match status" value="1"/>
</dbReference>
<keyword evidence="1" id="KW-1133">Transmembrane helix</keyword>
<evidence type="ECO:0000313" key="4">
    <source>
        <dbReference type="Proteomes" id="UP001292094"/>
    </source>
</evidence>
<evidence type="ECO:0000259" key="2">
    <source>
        <dbReference type="Pfam" id="PF08241"/>
    </source>
</evidence>
<dbReference type="SUPFAM" id="SSF53335">
    <property type="entry name" value="S-adenosyl-L-methionine-dependent methyltransferases"/>
    <property type="match status" value="1"/>
</dbReference>
<comment type="caution">
    <text evidence="3">The sequence shown here is derived from an EMBL/GenBank/DDBJ whole genome shotgun (WGS) entry which is preliminary data.</text>
</comment>
<evidence type="ECO:0000313" key="3">
    <source>
        <dbReference type="EMBL" id="KAK4296119.1"/>
    </source>
</evidence>
<dbReference type="Proteomes" id="UP001292094">
    <property type="component" value="Unassembled WGS sequence"/>
</dbReference>
<accession>A0AAE1TUY5</accession>
<keyword evidence="1" id="KW-0812">Transmembrane</keyword>
<organism evidence="3 4">
    <name type="scientific">Petrolisthes manimaculis</name>
    <dbReference type="NCBI Taxonomy" id="1843537"/>
    <lineage>
        <taxon>Eukaryota</taxon>
        <taxon>Metazoa</taxon>
        <taxon>Ecdysozoa</taxon>
        <taxon>Arthropoda</taxon>
        <taxon>Crustacea</taxon>
        <taxon>Multicrustacea</taxon>
        <taxon>Malacostraca</taxon>
        <taxon>Eumalacostraca</taxon>
        <taxon>Eucarida</taxon>
        <taxon>Decapoda</taxon>
        <taxon>Pleocyemata</taxon>
        <taxon>Anomura</taxon>
        <taxon>Galatheoidea</taxon>
        <taxon>Porcellanidae</taxon>
        <taxon>Petrolisthes</taxon>
    </lineage>
</organism>
<dbReference type="Pfam" id="PF08241">
    <property type="entry name" value="Methyltransf_11"/>
    <property type="match status" value="1"/>
</dbReference>
<sequence length="327" mass="37740">MYINSSSPGSSQPALFPPTEHIVIRKQHEMTTNIANISCLPYTLRVNFEPYTTQECGMMVVNENDKEDVGWLWWGNQANTIILLVLVFLWILKKLIFATQHRWFAYVMHLCTKDEFEPLEEVKRDHFASMSSIISQDPELRKKNAIKILEIGVGTGVNLAHYPKGSHLVVVDPNPNFKSYYDSNKEKFSNILTEEFFVTTGDDMGMIDEGSVDVVVVTLVLCSVNNIGKVLREILRVLAPGGKFYFMEHIVEFDVKKHWWRRQMQDIFTHWLPVWPIVFDGCQLNRDMLPDIQKAGFSKVEAEKYYAPVPHWVFDPERPNLKGVATK</sequence>
<feature type="domain" description="Methyltransferase type 11" evidence="2">
    <location>
        <begin position="149"/>
        <end position="246"/>
    </location>
</feature>
<gene>
    <name evidence="3" type="ORF">Pmani_031364</name>
</gene>